<dbReference type="AlphaFoldDB" id="A0A6A4GT34"/>
<feature type="compositionally biased region" description="Polar residues" evidence="1">
    <location>
        <begin position="1"/>
        <end position="12"/>
    </location>
</feature>
<dbReference type="GO" id="GO:0005524">
    <property type="term" value="F:ATP binding"/>
    <property type="evidence" value="ECO:0007669"/>
    <property type="project" value="InterPro"/>
</dbReference>
<dbReference type="GO" id="GO:0005737">
    <property type="term" value="C:cytoplasm"/>
    <property type="evidence" value="ECO:0007669"/>
    <property type="project" value="TreeGrafter"/>
</dbReference>
<dbReference type="PANTHER" id="PTHR44167:SF18">
    <property type="entry name" value="PROTEIN KINASE DOMAIN-CONTAINING PROTEIN"/>
    <property type="match status" value="1"/>
</dbReference>
<dbReference type="SMART" id="SM00220">
    <property type="entry name" value="S_TKc"/>
    <property type="match status" value="1"/>
</dbReference>
<evidence type="ECO:0000256" key="1">
    <source>
        <dbReference type="SAM" id="MobiDB-lite"/>
    </source>
</evidence>
<proteinExistence type="predicted"/>
<dbReference type="InterPro" id="IPR000719">
    <property type="entry name" value="Prot_kinase_dom"/>
</dbReference>
<accession>A0A6A4GT34</accession>
<dbReference type="PANTHER" id="PTHR44167">
    <property type="entry name" value="OVARIAN-SPECIFIC SERINE/THREONINE-PROTEIN KINASE LOK-RELATED"/>
    <property type="match status" value="1"/>
</dbReference>
<protein>
    <recommendedName>
        <fullName evidence="2">Protein kinase domain-containing protein</fullName>
    </recommendedName>
</protein>
<evidence type="ECO:0000313" key="4">
    <source>
        <dbReference type="Proteomes" id="UP000799118"/>
    </source>
</evidence>
<dbReference type="EMBL" id="ML769737">
    <property type="protein sequence ID" value="KAE9388563.1"/>
    <property type="molecule type" value="Genomic_DNA"/>
</dbReference>
<reference evidence="3" key="1">
    <citation type="journal article" date="2019" name="Environ. Microbiol.">
        <title>Fungal ecological strategies reflected in gene transcription - a case study of two litter decomposers.</title>
        <authorList>
            <person name="Barbi F."/>
            <person name="Kohler A."/>
            <person name="Barry K."/>
            <person name="Baskaran P."/>
            <person name="Daum C."/>
            <person name="Fauchery L."/>
            <person name="Ihrmark K."/>
            <person name="Kuo A."/>
            <person name="LaButti K."/>
            <person name="Lipzen A."/>
            <person name="Morin E."/>
            <person name="Grigoriev I.V."/>
            <person name="Henrissat B."/>
            <person name="Lindahl B."/>
            <person name="Martin F."/>
        </authorList>
    </citation>
    <scope>NUCLEOTIDE SEQUENCE</scope>
    <source>
        <strain evidence="3">JB14</strain>
    </source>
</reference>
<dbReference type="OrthoDB" id="2940926at2759"/>
<sequence length="407" mass="46904">MPATSEPSSSTLPPIPVTENEGDDPHHPLGLTTSERQWSDIYSYLERRGYQLRERYRPGWVGSWIKEGMTTSDLLMRPTWRYEFEDAVPAPGPLTVLDATRISDGTPVALKLISMAPEANTPDSNEIETLQYLSSPALAESPRNHCVQMLDSFEIFTPVEMKQLSLSGYSNAFVAVFPFARHWKDIPFRLVWEVLEFVRQILEGLVFLHEHNIAHRDIRSENLMMDATSKCFSPTKPLDRIDTPVRYLLIDLGSSTKFKERRLVQFRHGWHKEIPEIYELDAEGNRVPTRLYDPFKGDVFVLGMVLNRYFGKISSLRPLFARMQDPSPSNRPSASEALALFHHHTQRISRTRLLMPVKDVSALGEEDMDIFTRGLVWIVTYLWGWIDYWRLVVKVLWGGRELRIGES</sequence>
<evidence type="ECO:0000313" key="3">
    <source>
        <dbReference type="EMBL" id="KAE9388563.1"/>
    </source>
</evidence>
<dbReference type="GO" id="GO:0005634">
    <property type="term" value="C:nucleus"/>
    <property type="evidence" value="ECO:0007669"/>
    <property type="project" value="TreeGrafter"/>
</dbReference>
<keyword evidence="4" id="KW-1185">Reference proteome</keyword>
<gene>
    <name evidence="3" type="ORF">BT96DRAFT_927004</name>
</gene>
<dbReference type="SUPFAM" id="SSF56112">
    <property type="entry name" value="Protein kinase-like (PK-like)"/>
    <property type="match status" value="1"/>
</dbReference>
<dbReference type="Gene3D" id="3.30.200.20">
    <property type="entry name" value="Phosphorylase Kinase, domain 1"/>
    <property type="match status" value="1"/>
</dbReference>
<dbReference type="Proteomes" id="UP000799118">
    <property type="component" value="Unassembled WGS sequence"/>
</dbReference>
<dbReference type="Pfam" id="PF00069">
    <property type="entry name" value="Pkinase"/>
    <property type="match status" value="1"/>
</dbReference>
<dbReference type="CDD" id="cd00180">
    <property type="entry name" value="PKc"/>
    <property type="match status" value="1"/>
</dbReference>
<name>A0A6A4GT34_9AGAR</name>
<feature type="region of interest" description="Disordered" evidence="1">
    <location>
        <begin position="1"/>
        <end position="32"/>
    </location>
</feature>
<feature type="non-terminal residue" evidence="3">
    <location>
        <position position="407"/>
    </location>
</feature>
<dbReference type="GO" id="GO:0004674">
    <property type="term" value="F:protein serine/threonine kinase activity"/>
    <property type="evidence" value="ECO:0007669"/>
    <property type="project" value="TreeGrafter"/>
</dbReference>
<organism evidence="3 4">
    <name type="scientific">Gymnopus androsaceus JB14</name>
    <dbReference type="NCBI Taxonomy" id="1447944"/>
    <lineage>
        <taxon>Eukaryota</taxon>
        <taxon>Fungi</taxon>
        <taxon>Dikarya</taxon>
        <taxon>Basidiomycota</taxon>
        <taxon>Agaricomycotina</taxon>
        <taxon>Agaricomycetes</taxon>
        <taxon>Agaricomycetidae</taxon>
        <taxon>Agaricales</taxon>
        <taxon>Marasmiineae</taxon>
        <taxon>Omphalotaceae</taxon>
        <taxon>Gymnopus</taxon>
    </lineage>
</organism>
<dbReference type="PROSITE" id="PS50011">
    <property type="entry name" value="PROTEIN_KINASE_DOM"/>
    <property type="match status" value="1"/>
</dbReference>
<feature type="domain" description="Protein kinase" evidence="2">
    <location>
        <begin position="82"/>
        <end position="345"/>
    </location>
</feature>
<dbReference type="InterPro" id="IPR011009">
    <property type="entry name" value="Kinase-like_dom_sf"/>
</dbReference>
<dbReference type="GO" id="GO:0044773">
    <property type="term" value="P:mitotic DNA damage checkpoint signaling"/>
    <property type="evidence" value="ECO:0007669"/>
    <property type="project" value="TreeGrafter"/>
</dbReference>
<evidence type="ECO:0000259" key="2">
    <source>
        <dbReference type="PROSITE" id="PS50011"/>
    </source>
</evidence>
<dbReference type="Gene3D" id="1.10.510.10">
    <property type="entry name" value="Transferase(Phosphotransferase) domain 1"/>
    <property type="match status" value="1"/>
</dbReference>